<dbReference type="Proteomes" id="UP000798662">
    <property type="component" value="Chromosome 3"/>
</dbReference>
<name>A0ACC3CGC1_PYRYE</name>
<evidence type="ECO:0000313" key="1">
    <source>
        <dbReference type="EMBL" id="KAK1869329.1"/>
    </source>
</evidence>
<keyword evidence="2" id="KW-1185">Reference proteome</keyword>
<gene>
    <name evidence="1" type="ORF">I4F81_011807</name>
</gene>
<comment type="caution">
    <text evidence="1">The sequence shown here is derived from an EMBL/GenBank/DDBJ whole genome shotgun (WGS) entry which is preliminary data.</text>
</comment>
<accession>A0ACC3CGC1</accession>
<sequence length="153" mass="16781">MVWSSSSPLPLPPSPPPPPRRPVAPPPLPSGDRFFVKRPWRTSAAALSLTLPPCLASFMPPRASRLLRTAGFPSLSFLPPLVPPLPHSLFTPLPHLPRRLPVVMLSPPRFCVPGAVCTLTSAPFLWVRGARLHKTGLDQVCWPRTSGPTGRWW</sequence>
<evidence type="ECO:0000313" key="2">
    <source>
        <dbReference type="Proteomes" id="UP000798662"/>
    </source>
</evidence>
<protein>
    <submittedName>
        <fullName evidence="1">Uncharacterized protein</fullName>
    </submittedName>
</protein>
<organism evidence="1 2">
    <name type="scientific">Pyropia yezoensis</name>
    <name type="common">Susabi-nori</name>
    <name type="synonym">Porphyra yezoensis</name>
    <dbReference type="NCBI Taxonomy" id="2788"/>
    <lineage>
        <taxon>Eukaryota</taxon>
        <taxon>Rhodophyta</taxon>
        <taxon>Bangiophyceae</taxon>
        <taxon>Bangiales</taxon>
        <taxon>Bangiaceae</taxon>
        <taxon>Pyropia</taxon>
    </lineage>
</organism>
<proteinExistence type="predicted"/>
<dbReference type="EMBL" id="CM020620">
    <property type="protein sequence ID" value="KAK1869329.1"/>
    <property type="molecule type" value="Genomic_DNA"/>
</dbReference>
<reference evidence="1" key="1">
    <citation type="submission" date="2019-11" db="EMBL/GenBank/DDBJ databases">
        <title>Nori genome reveals adaptations in red seaweeds to the harsh intertidal environment.</title>
        <authorList>
            <person name="Wang D."/>
            <person name="Mao Y."/>
        </authorList>
    </citation>
    <scope>NUCLEOTIDE SEQUENCE</scope>
    <source>
        <tissue evidence="1">Gametophyte</tissue>
    </source>
</reference>